<reference evidence="1 2" key="1">
    <citation type="submission" date="2018-12" db="EMBL/GenBank/DDBJ databases">
        <title>Complete genome sequence of Flaviflexus salsibiostraticola KCTC 33148.</title>
        <authorList>
            <person name="Bae J.-W."/>
        </authorList>
    </citation>
    <scope>NUCLEOTIDE SEQUENCE [LARGE SCALE GENOMIC DNA]</scope>
    <source>
        <strain evidence="1 2">KCTC 33148</strain>
    </source>
</reference>
<sequence length="362" mass="39404">MHLPIRAQGTTLTDEQAKILDDEFFLSNPLSHFSSRVSMLLETARSSYEASPENEPEFFKTLGLDSADSALKFDAQHRSVQVAIDALSLRHQAAEALTRFIYARVAAAPRDGDAKSTWLAIADSPTPMIKVIEANKTALDADPHRFVQLLFPPGTVVEGPVMGAAETAVAWANHAVWLLTSDELSINAAHNKLKHGLATSARGDVRIELITTPPNEDGTIPTSAFGEGKSIPLFDRPMLTYLSRPPKELRQGLEAVSLRVDLPVVLTETWMMANVYAAMFHIAACEHYGENLPEGVAPYPTLVVGRLPEHVIGGRPLGYRSAVTLPPDGTTAPRPSGVAFFKQFWPMIIDFESKTEGVVVDG</sequence>
<gene>
    <name evidence="1" type="ORF">EJO69_02735</name>
</gene>
<dbReference type="EMBL" id="CP034438">
    <property type="protein sequence ID" value="AZN29338.1"/>
    <property type="molecule type" value="Genomic_DNA"/>
</dbReference>
<dbReference type="AlphaFoldDB" id="A0A3Q8WSN0"/>
<dbReference type="OrthoDB" id="3784047at2"/>
<proteinExistence type="predicted"/>
<dbReference type="KEGG" id="fsl:EJO69_02735"/>
<keyword evidence="2" id="KW-1185">Reference proteome</keyword>
<dbReference type="Proteomes" id="UP000270021">
    <property type="component" value="Chromosome"/>
</dbReference>
<dbReference type="RefSeq" id="WP_126038904.1">
    <property type="nucleotide sequence ID" value="NZ_CP034438.1"/>
</dbReference>
<accession>A0A3Q8WSN0</accession>
<evidence type="ECO:0000313" key="1">
    <source>
        <dbReference type="EMBL" id="AZN29338.1"/>
    </source>
</evidence>
<protein>
    <submittedName>
        <fullName evidence="1">Uncharacterized protein</fullName>
    </submittedName>
</protein>
<name>A0A3Q8WSN0_9ACTO</name>
<evidence type="ECO:0000313" key="2">
    <source>
        <dbReference type="Proteomes" id="UP000270021"/>
    </source>
</evidence>
<organism evidence="1 2">
    <name type="scientific">Flaviflexus salsibiostraticola</name>
    <dbReference type="NCBI Taxonomy" id="1282737"/>
    <lineage>
        <taxon>Bacteria</taxon>
        <taxon>Bacillati</taxon>
        <taxon>Actinomycetota</taxon>
        <taxon>Actinomycetes</taxon>
        <taxon>Actinomycetales</taxon>
        <taxon>Actinomycetaceae</taxon>
        <taxon>Flaviflexus</taxon>
    </lineage>
</organism>